<comment type="caution">
    <text evidence="1">The sequence shown here is derived from an EMBL/GenBank/DDBJ whole genome shotgun (WGS) entry which is preliminary data.</text>
</comment>
<gene>
    <name evidence="1" type="ORF">ENS56_03930</name>
</gene>
<reference evidence="1" key="1">
    <citation type="journal article" date="2020" name="mSystems">
        <title>Genome- and Community-Level Interaction Insights into Carbon Utilization and Element Cycling Functions of Hydrothermarchaeota in Hydrothermal Sediment.</title>
        <authorList>
            <person name="Zhou Z."/>
            <person name="Liu Y."/>
            <person name="Xu W."/>
            <person name="Pan J."/>
            <person name="Luo Z.H."/>
            <person name="Li M."/>
        </authorList>
    </citation>
    <scope>NUCLEOTIDE SEQUENCE [LARGE SCALE GENOMIC DNA]</scope>
    <source>
        <strain evidence="1">SpSt-500</strain>
    </source>
</reference>
<dbReference type="AlphaFoldDB" id="A0A832DJC6"/>
<organism evidence="1">
    <name type="scientific">Ignavibacterium album</name>
    <dbReference type="NCBI Taxonomy" id="591197"/>
    <lineage>
        <taxon>Bacteria</taxon>
        <taxon>Pseudomonadati</taxon>
        <taxon>Ignavibacteriota</taxon>
        <taxon>Ignavibacteria</taxon>
        <taxon>Ignavibacteriales</taxon>
        <taxon>Ignavibacteriaceae</taxon>
        <taxon>Ignavibacterium</taxon>
    </lineage>
</organism>
<name>A0A832DJC6_9BACT</name>
<protein>
    <submittedName>
        <fullName evidence="1">Uncharacterized protein</fullName>
    </submittedName>
</protein>
<evidence type="ECO:0000313" key="1">
    <source>
        <dbReference type="EMBL" id="HGT47159.1"/>
    </source>
</evidence>
<sequence length="197" mass="23083">MNLFLTLMSKMFSKVKFNSHIKKSLAILITSLLLFNSSVYILLYVSSLHFVKKYIIKALDNNEYDKEIILLTISKKDIAEGKVSFQWIHSREFRFNGNMYDIKKNLSDEDSLRVYCYFDEKENLLEQLFHQFAKSENDKTKQKQNNINLFSFIGLFLNNNDISLTKPSGTKIIFLRVSCQQQFNKEVPTPPPQIFLA</sequence>
<dbReference type="EMBL" id="DSVI01000004">
    <property type="protein sequence ID" value="HGT47159.1"/>
    <property type="molecule type" value="Genomic_DNA"/>
</dbReference>
<accession>A0A832DJC6</accession>
<proteinExistence type="predicted"/>